<dbReference type="PRINTS" id="PR01000">
    <property type="entry name" value="SREBPS2PTASE"/>
</dbReference>
<feature type="transmembrane region" description="Helical" evidence="5">
    <location>
        <begin position="72"/>
        <end position="94"/>
    </location>
</feature>
<dbReference type="AlphaFoldDB" id="A0A381U4X2"/>
<keyword evidence="2 5" id="KW-0812">Transmembrane</keyword>
<feature type="transmembrane region" description="Helical" evidence="5">
    <location>
        <begin position="6"/>
        <end position="30"/>
    </location>
</feature>
<evidence type="ECO:0000256" key="4">
    <source>
        <dbReference type="ARBA" id="ARBA00023136"/>
    </source>
</evidence>
<dbReference type="GO" id="GO:0031293">
    <property type="term" value="P:membrane protein intracellular domain proteolysis"/>
    <property type="evidence" value="ECO:0007669"/>
    <property type="project" value="TreeGrafter"/>
</dbReference>
<evidence type="ECO:0000256" key="3">
    <source>
        <dbReference type="ARBA" id="ARBA00022989"/>
    </source>
</evidence>
<organism evidence="7">
    <name type="scientific">marine metagenome</name>
    <dbReference type="NCBI Taxonomy" id="408172"/>
    <lineage>
        <taxon>unclassified sequences</taxon>
        <taxon>metagenomes</taxon>
        <taxon>ecological metagenomes</taxon>
    </lineage>
</organism>
<feature type="transmembrane region" description="Helical" evidence="5">
    <location>
        <begin position="409"/>
        <end position="428"/>
    </location>
</feature>
<dbReference type="CDD" id="cd05709">
    <property type="entry name" value="S2P-M50"/>
    <property type="match status" value="1"/>
</dbReference>
<accession>A0A381U4X2</accession>
<name>A0A381U4X2_9ZZZZ</name>
<dbReference type="GO" id="GO:0016020">
    <property type="term" value="C:membrane"/>
    <property type="evidence" value="ECO:0007669"/>
    <property type="project" value="InterPro"/>
</dbReference>
<dbReference type="EMBL" id="UINC01005725">
    <property type="protein sequence ID" value="SVA23169.1"/>
    <property type="molecule type" value="Genomic_DNA"/>
</dbReference>
<dbReference type="Gene3D" id="2.30.42.10">
    <property type="match status" value="1"/>
</dbReference>
<protein>
    <recommendedName>
        <fullName evidence="6">Peptidase M50 domain-containing protein</fullName>
    </recommendedName>
</protein>
<evidence type="ECO:0000259" key="6">
    <source>
        <dbReference type="Pfam" id="PF02163"/>
    </source>
</evidence>
<feature type="transmembrane region" description="Helical" evidence="5">
    <location>
        <begin position="114"/>
        <end position="138"/>
    </location>
</feature>
<evidence type="ECO:0000256" key="1">
    <source>
        <dbReference type="ARBA" id="ARBA00004127"/>
    </source>
</evidence>
<dbReference type="GO" id="GO:0012505">
    <property type="term" value="C:endomembrane system"/>
    <property type="evidence" value="ECO:0007669"/>
    <property type="project" value="UniProtKB-SubCell"/>
</dbReference>
<keyword evidence="3 5" id="KW-1133">Transmembrane helix</keyword>
<dbReference type="InterPro" id="IPR001193">
    <property type="entry name" value="MBTPS2"/>
</dbReference>
<gene>
    <name evidence="7" type="ORF">METZ01_LOCUS76023</name>
</gene>
<dbReference type="GO" id="GO:0005737">
    <property type="term" value="C:cytoplasm"/>
    <property type="evidence" value="ECO:0007669"/>
    <property type="project" value="TreeGrafter"/>
</dbReference>
<reference evidence="7" key="1">
    <citation type="submission" date="2018-05" db="EMBL/GenBank/DDBJ databases">
        <authorList>
            <person name="Lanie J.A."/>
            <person name="Ng W.-L."/>
            <person name="Kazmierczak K.M."/>
            <person name="Andrzejewski T.M."/>
            <person name="Davidsen T.M."/>
            <person name="Wayne K.J."/>
            <person name="Tettelin H."/>
            <person name="Glass J.I."/>
            <person name="Rusch D."/>
            <person name="Podicherti R."/>
            <person name="Tsui H.-C.T."/>
            <person name="Winkler M.E."/>
        </authorList>
    </citation>
    <scope>NUCLEOTIDE SEQUENCE</scope>
</reference>
<comment type="subcellular location">
    <subcellularLocation>
        <location evidence="1">Endomembrane system</location>
        <topology evidence="1">Multi-pass membrane protein</topology>
    </subcellularLocation>
</comment>
<keyword evidence="4 5" id="KW-0472">Membrane</keyword>
<dbReference type="Pfam" id="PF02163">
    <property type="entry name" value="Peptidase_M50"/>
    <property type="match status" value="1"/>
</dbReference>
<feature type="domain" description="Peptidase M50" evidence="6">
    <location>
        <begin position="129"/>
        <end position="441"/>
    </location>
</feature>
<dbReference type="InterPro" id="IPR008915">
    <property type="entry name" value="Peptidase_M50"/>
</dbReference>
<dbReference type="SUPFAM" id="SSF50156">
    <property type="entry name" value="PDZ domain-like"/>
    <property type="match status" value="1"/>
</dbReference>
<proteinExistence type="predicted"/>
<evidence type="ECO:0000256" key="2">
    <source>
        <dbReference type="ARBA" id="ARBA00022692"/>
    </source>
</evidence>
<feature type="transmembrane region" description="Helical" evidence="5">
    <location>
        <begin position="472"/>
        <end position="490"/>
    </location>
</feature>
<evidence type="ECO:0000313" key="7">
    <source>
        <dbReference type="EMBL" id="SVA23169.1"/>
    </source>
</evidence>
<feature type="transmembrane region" description="Helical" evidence="5">
    <location>
        <begin position="348"/>
        <end position="371"/>
    </location>
</feature>
<dbReference type="GO" id="GO:0004222">
    <property type="term" value="F:metalloendopeptidase activity"/>
    <property type="evidence" value="ECO:0007669"/>
    <property type="project" value="InterPro"/>
</dbReference>
<dbReference type="PANTHER" id="PTHR13325:SF3">
    <property type="entry name" value="MEMBRANE-BOUND TRANSCRIPTION FACTOR SITE-2 PROTEASE"/>
    <property type="match status" value="1"/>
</dbReference>
<dbReference type="PANTHER" id="PTHR13325">
    <property type="entry name" value="PROTEASE M50 MEMBRANE-BOUND TRANSCRIPTION FACTOR SITE 2 PROTEASE"/>
    <property type="match status" value="1"/>
</dbReference>
<evidence type="ECO:0000256" key="5">
    <source>
        <dbReference type="SAM" id="Phobius"/>
    </source>
</evidence>
<sequence>MLLLYALFLLGAPLFLLVLIGVWYVALVTLESMGSLDRMDATRVLGIILMLRTGRGKKVLDRISRNKRFWRVYGELSIWLCFLVMIGVILLLFVSAIETALHPPDEYIPTGDLLLIPGVTSFVPFWWPAIALIVALIIHEYSHGIQARAHGMRLRSFGLLLVGPVPIGAFAEPEEMEMTRAPRRDRMRLFAAGPSINIFATYVTLILLSAVSSGLVAEHDGVHARGIVEGGAAEGAGLMPYETITHIDGIGFNDYEGFSESMDSLSAGDVAAFTVLSSPAEEGARESRDLDITLGDRYEHVSALCEGDDECIEQSGGAEPGDAFLGIYDVRPGTAGVDGYSYIVSGDYSFGVTAIVALIEPLIMLQTPIALNGQTMVLEERAMLVVGDGLVASALGTDGMLMLFDFLFWLVWINFLLGFANLIPMVPFDGGHLVRDGVHSVLNGEISLGRYGKLRLGGGMHPMRIEVIANRISNMSSFFILLVLVIPIIIPRIL</sequence>
<dbReference type="InterPro" id="IPR036034">
    <property type="entry name" value="PDZ_sf"/>
</dbReference>
<feature type="transmembrane region" description="Helical" evidence="5">
    <location>
        <begin position="189"/>
        <end position="211"/>
    </location>
</feature>